<dbReference type="RefSeq" id="WP_380590388.1">
    <property type="nucleotide sequence ID" value="NZ_JBHSQJ010000166.1"/>
</dbReference>
<sequence length="73" mass="7663">MPVSVNLDKVLDKAYENLTLSEVLDAPVAGLAGLTDAHGEALAALRITTIGDLGRNKYIRAAVALADLQDRSS</sequence>
<dbReference type="Proteomes" id="UP001596174">
    <property type="component" value="Unassembled WGS sequence"/>
</dbReference>
<dbReference type="EMBL" id="JBHSQJ010000166">
    <property type="protein sequence ID" value="MFC5911436.1"/>
    <property type="molecule type" value="Genomic_DNA"/>
</dbReference>
<comment type="caution">
    <text evidence="1">The sequence shown here is derived from an EMBL/GenBank/DDBJ whole genome shotgun (WGS) entry which is preliminary data.</text>
</comment>
<evidence type="ECO:0000313" key="1">
    <source>
        <dbReference type="EMBL" id="MFC5911436.1"/>
    </source>
</evidence>
<reference evidence="2" key="1">
    <citation type="journal article" date="2019" name="Int. J. Syst. Evol. Microbiol.">
        <title>The Global Catalogue of Microorganisms (GCM) 10K type strain sequencing project: providing services to taxonomists for standard genome sequencing and annotation.</title>
        <authorList>
            <consortium name="The Broad Institute Genomics Platform"/>
            <consortium name="The Broad Institute Genome Sequencing Center for Infectious Disease"/>
            <person name="Wu L."/>
            <person name="Ma J."/>
        </authorList>
    </citation>
    <scope>NUCLEOTIDE SEQUENCE [LARGE SCALE GENOMIC DNA]</scope>
    <source>
        <strain evidence="2">JCM 4816</strain>
    </source>
</reference>
<name>A0ABW1GDA3_9ACTN</name>
<gene>
    <name evidence="1" type="ORF">ACFP3V_30055</name>
</gene>
<evidence type="ECO:0000313" key="2">
    <source>
        <dbReference type="Proteomes" id="UP001596174"/>
    </source>
</evidence>
<organism evidence="1 2">
    <name type="scientific">Streptacidiphilus monticola</name>
    <dbReference type="NCBI Taxonomy" id="2161674"/>
    <lineage>
        <taxon>Bacteria</taxon>
        <taxon>Bacillati</taxon>
        <taxon>Actinomycetota</taxon>
        <taxon>Actinomycetes</taxon>
        <taxon>Kitasatosporales</taxon>
        <taxon>Streptomycetaceae</taxon>
        <taxon>Streptacidiphilus</taxon>
    </lineage>
</organism>
<accession>A0ABW1GDA3</accession>
<protein>
    <submittedName>
        <fullName evidence="1">Uncharacterized protein</fullName>
    </submittedName>
</protein>
<proteinExistence type="predicted"/>
<keyword evidence="2" id="KW-1185">Reference proteome</keyword>